<evidence type="ECO:0000313" key="13">
    <source>
        <dbReference type="Proteomes" id="UP000327424"/>
    </source>
</evidence>
<keyword evidence="3 9" id="KW-1133">Transmembrane helix</keyword>
<dbReference type="Gene3D" id="1.10.287.950">
    <property type="entry name" value="Methyl-accepting chemotaxis protein"/>
    <property type="match status" value="1"/>
</dbReference>
<dbReference type="KEGG" id="mmaa:FR932_20485"/>
<dbReference type="AlphaFoldDB" id="A0A5J6WSV2"/>
<dbReference type="GO" id="GO:0016020">
    <property type="term" value="C:membrane"/>
    <property type="evidence" value="ECO:0007669"/>
    <property type="project" value="UniProtKB-SubCell"/>
</dbReference>
<evidence type="ECO:0000256" key="8">
    <source>
        <dbReference type="SAM" id="MobiDB-lite"/>
    </source>
</evidence>
<dbReference type="PANTHER" id="PTHR32089">
    <property type="entry name" value="METHYL-ACCEPTING CHEMOTAXIS PROTEIN MCPB"/>
    <property type="match status" value="1"/>
</dbReference>
<dbReference type="EMBL" id="CP044399">
    <property type="protein sequence ID" value="QFI40025.1"/>
    <property type="molecule type" value="Genomic_DNA"/>
</dbReference>
<dbReference type="PANTHER" id="PTHR32089:SF119">
    <property type="entry name" value="METHYL-ACCEPTING CHEMOTAXIS PROTEIN CTPL"/>
    <property type="match status" value="1"/>
</dbReference>
<organism evidence="12 13">
    <name type="scientific">Moritella marina ATCC 15381</name>
    <dbReference type="NCBI Taxonomy" id="1202962"/>
    <lineage>
        <taxon>Bacteria</taxon>
        <taxon>Pseudomonadati</taxon>
        <taxon>Pseudomonadota</taxon>
        <taxon>Gammaproteobacteria</taxon>
        <taxon>Alteromonadales</taxon>
        <taxon>Moritellaceae</taxon>
        <taxon>Moritella</taxon>
    </lineage>
</organism>
<evidence type="ECO:0000256" key="5">
    <source>
        <dbReference type="ARBA" id="ARBA00023224"/>
    </source>
</evidence>
<keyword evidence="5 7" id="KW-0807">Transducer</keyword>
<dbReference type="Proteomes" id="UP000327424">
    <property type="component" value="Chromosome"/>
</dbReference>
<dbReference type="SUPFAM" id="SSF58104">
    <property type="entry name" value="Methyl-accepting chemotaxis protein (MCP) signaling domain"/>
    <property type="match status" value="1"/>
</dbReference>
<dbReference type="Pfam" id="PF00672">
    <property type="entry name" value="HAMP"/>
    <property type="match status" value="1"/>
</dbReference>
<evidence type="ECO:0000259" key="11">
    <source>
        <dbReference type="PROSITE" id="PS50885"/>
    </source>
</evidence>
<dbReference type="SMART" id="SM00283">
    <property type="entry name" value="MA"/>
    <property type="match status" value="1"/>
</dbReference>
<proteinExistence type="inferred from homology"/>
<comment type="similarity">
    <text evidence="6">Belongs to the methyl-accepting chemotaxis (MCP) protein family.</text>
</comment>
<dbReference type="InterPro" id="IPR004089">
    <property type="entry name" value="MCPsignal_dom"/>
</dbReference>
<protein>
    <submittedName>
        <fullName evidence="12">Methyl-accepting chemotaxis protein</fullName>
    </submittedName>
</protein>
<dbReference type="InterPro" id="IPR003660">
    <property type="entry name" value="HAMP_dom"/>
</dbReference>
<evidence type="ECO:0000313" key="12">
    <source>
        <dbReference type="EMBL" id="QFI40025.1"/>
    </source>
</evidence>
<keyword evidence="2 9" id="KW-0812">Transmembrane</keyword>
<dbReference type="GO" id="GO:0006935">
    <property type="term" value="P:chemotaxis"/>
    <property type="evidence" value="ECO:0007669"/>
    <property type="project" value="UniProtKB-ARBA"/>
</dbReference>
<comment type="subcellular location">
    <subcellularLocation>
        <location evidence="1">Membrane</location>
        <topology evidence="1">Multi-pass membrane protein</topology>
    </subcellularLocation>
</comment>
<evidence type="ECO:0000256" key="9">
    <source>
        <dbReference type="SAM" id="Phobius"/>
    </source>
</evidence>
<evidence type="ECO:0000256" key="6">
    <source>
        <dbReference type="ARBA" id="ARBA00029447"/>
    </source>
</evidence>
<dbReference type="OrthoDB" id="7024925at2"/>
<gene>
    <name evidence="12" type="ORF">FR932_20485</name>
</gene>
<evidence type="ECO:0000256" key="3">
    <source>
        <dbReference type="ARBA" id="ARBA00022989"/>
    </source>
</evidence>
<dbReference type="RefSeq" id="WP_019441419.1">
    <property type="nucleotide sequence ID" value="NZ_ALOE01000017.1"/>
</dbReference>
<dbReference type="PROSITE" id="PS50111">
    <property type="entry name" value="CHEMOTAXIS_TRANSDUC_2"/>
    <property type="match status" value="1"/>
</dbReference>
<name>A0A5J6WSV2_MORMI</name>
<feature type="region of interest" description="Disordered" evidence="8">
    <location>
        <begin position="583"/>
        <end position="603"/>
    </location>
</feature>
<dbReference type="Pfam" id="PF00015">
    <property type="entry name" value="MCPsignal"/>
    <property type="match status" value="1"/>
</dbReference>
<feature type="domain" description="Methyl-accepting transducer" evidence="10">
    <location>
        <begin position="380"/>
        <end position="616"/>
    </location>
</feature>
<dbReference type="GO" id="GO:0007165">
    <property type="term" value="P:signal transduction"/>
    <property type="evidence" value="ECO:0007669"/>
    <property type="project" value="UniProtKB-KW"/>
</dbReference>
<evidence type="ECO:0000256" key="4">
    <source>
        <dbReference type="ARBA" id="ARBA00023136"/>
    </source>
</evidence>
<feature type="transmembrane region" description="Helical" evidence="9">
    <location>
        <begin position="299"/>
        <end position="319"/>
    </location>
</feature>
<evidence type="ECO:0000256" key="1">
    <source>
        <dbReference type="ARBA" id="ARBA00004141"/>
    </source>
</evidence>
<evidence type="ECO:0000259" key="10">
    <source>
        <dbReference type="PROSITE" id="PS50111"/>
    </source>
</evidence>
<reference evidence="12 13" key="1">
    <citation type="submission" date="2019-09" db="EMBL/GenBank/DDBJ databases">
        <title>Hybrid Assembly of the complete Genome of the Deep-Sea Bacterium Moritella marina from long Nanopore and Illumina reads.</title>
        <authorList>
            <person name="Magin S."/>
            <person name="Georgoulis A."/>
            <person name="Papadimitriou K."/>
            <person name="Iliakis G."/>
            <person name="Vorgias C.E."/>
        </authorList>
    </citation>
    <scope>NUCLEOTIDE SEQUENCE [LARGE SCALE GENOMIC DNA]</scope>
    <source>
        <strain evidence="12 13">MP-1</strain>
    </source>
</reference>
<feature type="domain" description="HAMP" evidence="11">
    <location>
        <begin position="322"/>
        <end position="375"/>
    </location>
</feature>
<feature type="compositionally biased region" description="Low complexity" evidence="8">
    <location>
        <begin position="583"/>
        <end position="601"/>
    </location>
</feature>
<evidence type="ECO:0000256" key="7">
    <source>
        <dbReference type="PROSITE-ProRule" id="PRU00284"/>
    </source>
</evidence>
<evidence type="ECO:0000256" key="2">
    <source>
        <dbReference type="ARBA" id="ARBA00022692"/>
    </source>
</evidence>
<dbReference type="PROSITE" id="PS50885">
    <property type="entry name" value="HAMP"/>
    <property type="match status" value="1"/>
</dbReference>
<keyword evidence="4 9" id="KW-0472">Membrane</keyword>
<accession>A0A5J6WSV2</accession>
<sequence>MIILRITTFSRISSLTLICLSLLMTYTLYGSHQQLNRLDQQNSMFAKMKEQVTIKLNHSISDYLQKGNAADLQQSEQLIAQLIASLDQLASAIDTTALNQQLSQFATLVEGPLRSSGKFASDHFQLLNFNEKELADNLSLLKRQLLQHDLPLRQADLILISDIQASLAHLTNQRQRYFNQLQTSQWQALLLVVEESATLINELSQFSRYDSNQYQVIEDDNFLDDEEGEDTLFIEDITNELQSLINRYPKELLNTKTVLSEQTDNQQHVLTAINNIQAAILALEKPVNDYANEQRQNTYLYLAIIALSLILFGIGLFYAEKYWVVKPLITLDKALASLVENNTRERLTFADSNSEIGLIALHFNQLLDNINQEHLTKLTQVEQVTQALNLLQDDFQSISQYTQASSTAISDISTGVSEINSLAQKVDADTQSVHNLTQQTNQQMYKAASQITDFSLATEQTKQAGSASLKAIKTLNTNMENVETIVTSIHRIADQTNLLALNAAIEASRAGEKGRGFAVVADEVRNLSKQTQQALEQISNFLGQLHHSSQSLEEEVDNITQRCHQQLTNAQEMHKEINAVIQQSEQSQQNAANSSQNTRQQVSHISTVNIQMTALQNHSEETRHKTQSAQQQVSTQVQKILTIFA</sequence>
<keyword evidence="13" id="KW-1185">Reference proteome</keyword>